<feature type="transmembrane region" description="Helical" evidence="10">
    <location>
        <begin position="261"/>
        <end position="284"/>
    </location>
</feature>
<comment type="caution">
    <text evidence="11">The sequence shown here is derived from an EMBL/GenBank/DDBJ whole genome shotgun (WGS) entry which is preliminary data.</text>
</comment>
<dbReference type="PANTHER" id="PTHR28650">
    <property type="entry name" value="PHOSPHATIDYLINOSITOL-GLYCAN BIOSYNTHESIS CLASS X PROTEIN"/>
    <property type="match status" value="1"/>
</dbReference>
<dbReference type="SMART" id="SM00780">
    <property type="entry name" value="PIG-X"/>
    <property type="match status" value="1"/>
</dbReference>
<dbReference type="GO" id="GO:0005789">
    <property type="term" value="C:endoplasmic reticulum membrane"/>
    <property type="evidence" value="ECO:0007669"/>
    <property type="project" value="UniProtKB-SubCell"/>
</dbReference>
<evidence type="ECO:0000256" key="2">
    <source>
        <dbReference type="ARBA" id="ARBA00004687"/>
    </source>
</evidence>
<sequence>MRHMFAKNFHHCWIQSSLIYLGSIIVLALCNHGLANVVHEDNQRTSACIPCSATYLAADPNYPNILSNISVSTESCESSLSIVKVLKFLNLHRSLEGEGSHRSLISKLQAIESDSSSAYLDGFNCELVSIETLNGVFADPFELQRLVNRKVYLDAAVFGDTNLELPAALSKSSFVEIHMDLVPSSTENHELVIELPLHVRYPPLDGSVYSNVEISRPDLYIRCRKKGIDKSCQWGVSVIEVESTETVNWLIPCGDDAHSTVVSSVTFLSALLCALSIVFASIFYHPINYAKITSL</sequence>
<comment type="pathway">
    <text evidence="2">Glycolipid biosynthesis; glycosylphosphatidylinositol-anchor biosynthesis.</text>
</comment>
<keyword evidence="7 10" id="KW-1133">Transmembrane helix</keyword>
<evidence type="ECO:0000256" key="9">
    <source>
        <dbReference type="ARBA" id="ARBA00023180"/>
    </source>
</evidence>
<reference evidence="11" key="1">
    <citation type="journal article" date="2022" name="Cell">
        <title>Repeat-based holocentromeres influence genome architecture and karyotype evolution.</title>
        <authorList>
            <person name="Hofstatter P.G."/>
            <person name="Thangavel G."/>
            <person name="Lux T."/>
            <person name="Neumann P."/>
            <person name="Vondrak T."/>
            <person name="Novak P."/>
            <person name="Zhang M."/>
            <person name="Costa L."/>
            <person name="Castellani M."/>
            <person name="Scott A."/>
            <person name="Toegelov H."/>
            <person name="Fuchs J."/>
            <person name="Mata-Sucre Y."/>
            <person name="Dias Y."/>
            <person name="Vanzela A.L.L."/>
            <person name="Huettel B."/>
            <person name="Almeida C.C.S."/>
            <person name="Simkova H."/>
            <person name="Souza G."/>
            <person name="Pedrosa-Harand A."/>
            <person name="Macas J."/>
            <person name="Mayer K.F.X."/>
            <person name="Houben A."/>
            <person name="Marques A."/>
        </authorList>
    </citation>
    <scope>NUCLEOTIDE SEQUENCE</scope>
    <source>
        <strain evidence="11">RhyBre1mFocal</strain>
    </source>
</reference>
<dbReference type="OrthoDB" id="5546453at2759"/>
<dbReference type="PANTHER" id="PTHR28650:SF1">
    <property type="entry name" value="PHOSPHATIDYLINOSITOL-GLYCAN BIOSYNTHESIS CLASS X PROTEIN"/>
    <property type="match status" value="1"/>
</dbReference>
<evidence type="ECO:0000256" key="10">
    <source>
        <dbReference type="SAM" id="Phobius"/>
    </source>
</evidence>
<keyword evidence="4" id="KW-0337">GPI-anchor biosynthesis</keyword>
<dbReference type="Proteomes" id="UP001151287">
    <property type="component" value="Unassembled WGS sequence"/>
</dbReference>
<evidence type="ECO:0000256" key="7">
    <source>
        <dbReference type="ARBA" id="ARBA00022989"/>
    </source>
</evidence>
<dbReference type="InterPro" id="IPR013233">
    <property type="entry name" value="PIG-X/PBN1"/>
</dbReference>
<accession>A0A9Q0D131</accession>
<dbReference type="Pfam" id="PF08320">
    <property type="entry name" value="PIG-X"/>
    <property type="match status" value="1"/>
</dbReference>
<dbReference type="InterPro" id="IPR040039">
    <property type="entry name" value="PIGX"/>
</dbReference>
<dbReference type="AlphaFoldDB" id="A0A9Q0D131"/>
<evidence type="ECO:0000256" key="6">
    <source>
        <dbReference type="ARBA" id="ARBA00022824"/>
    </source>
</evidence>
<keyword evidence="12" id="KW-1185">Reference proteome</keyword>
<evidence type="ECO:0000256" key="8">
    <source>
        <dbReference type="ARBA" id="ARBA00023136"/>
    </source>
</evidence>
<keyword evidence="9" id="KW-0325">Glycoprotein</keyword>
<keyword evidence="6" id="KW-0256">Endoplasmic reticulum</keyword>
<protein>
    <recommendedName>
        <fullName evidence="13">Phosphatidylinositol-glycan biosynthesis class X protein</fullName>
    </recommendedName>
</protein>
<evidence type="ECO:0000313" key="11">
    <source>
        <dbReference type="EMBL" id="KAJ1703853.1"/>
    </source>
</evidence>
<gene>
    <name evidence="11" type="ORF">LUZ63_003632</name>
</gene>
<evidence type="ECO:0008006" key="13">
    <source>
        <dbReference type="Google" id="ProtNLM"/>
    </source>
</evidence>
<evidence type="ECO:0000313" key="12">
    <source>
        <dbReference type="Proteomes" id="UP001151287"/>
    </source>
</evidence>
<evidence type="ECO:0000256" key="4">
    <source>
        <dbReference type="ARBA" id="ARBA00022502"/>
    </source>
</evidence>
<dbReference type="GO" id="GO:0006506">
    <property type="term" value="P:GPI anchor biosynthetic process"/>
    <property type="evidence" value="ECO:0007669"/>
    <property type="project" value="UniProtKB-KW"/>
</dbReference>
<keyword evidence="8 10" id="KW-0472">Membrane</keyword>
<evidence type="ECO:0000256" key="1">
    <source>
        <dbReference type="ARBA" id="ARBA00004389"/>
    </source>
</evidence>
<comment type="similarity">
    <text evidence="3">Belongs to the PIGX family.</text>
</comment>
<evidence type="ECO:0000256" key="3">
    <source>
        <dbReference type="ARBA" id="ARBA00010345"/>
    </source>
</evidence>
<keyword evidence="5 10" id="KW-0812">Transmembrane</keyword>
<dbReference type="EMBL" id="JAMQYH010000001">
    <property type="protein sequence ID" value="KAJ1703853.1"/>
    <property type="molecule type" value="Genomic_DNA"/>
</dbReference>
<comment type="subcellular location">
    <subcellularLocation>
        <location evidence="1">Endoplasmic reticulum membrane</location>
        <topology evidence="1">Single-pass membrane protein</topology>
    </subcellularLocation>
</comment>
<organism evidence="11 12">
    <name type="scientific">Rhynchospora breviuscula</name>
    <dbReference type="NCBI Taxonomy" id="2022672"/>
    <lineage>
        <taxon>Eukaryota</taxon>
        <taxon>Viridiplantae</taxon>
        <taxon>Streptophyta</taxon>
        <taxon>Embryophyta</taxon>
        <taxon>Tracheophyta</taxon>
        <taxon>Spermatophyta</taxon>
        <taxon>Magnoliopsida</taxon>
        <taxon>Liliopsida</taxon>
        <taxon>Poales</taxon>
        <taxon>Cyperaceae</taxon>
        <taxon>Cyperoideae</taxon>
        <taxon>Rhynchosporeae</taxon>
        <taxon>Rhynchospora</taxon>
    </lineage>
</organism>
<proteinExistence type="inferred from homology"/>
<name>A0A9Q0D131_9POAL</name>
<evidence type="ECO:0000256" key="5">
    <source>
        <dbReference type="ARBA" id="ARBA00022692"/>
    </source>
</evidence>